<evidence type="ECO:0000256" key="9">
    <source>
        <dbReference type="ARBA" id="ARBA00029986"/>
    </source>
</evidence>
<reference evidence="13" key="1">
    <citation type="submission" date="2024-06" db="EMBL/GenBank/DDBJ databases">
        <title>Hwangdonia haimaensis gen. nov., sp. nov., a member of the family Flavobacteriaceae isolated from the haima cold seep.</title>
        <authorList>
            <person name="Li J."/>
        </authorList>
    </citation>
    <scope>NUCLEOTIDE SEQUENCE [LARGE SCALE GENOMIC DNA]</scope>
    <source>
        <strain evidence="13">SCSIO 19198</strain>
    </source>
</reference>
<dbReference type="InterPro" id="IPR008881">
    <property type="entry name" value="Trigger_fac_ribosome-bd_bac"/>
</dbReference>
<name>A0AA97EIK9_9FLAO</name>
<dbReference type="InterPro" id="IPR037041">
    <property type="entry name" value="Trigger_fac_C_sf"/>
</dbReference>
<dbReference type="GO" id="GO:0043022">
    <property type="term" value="F:ribosome binding"/>
    <property type="evidence" value="ECO:0007669"/>
    <property type="project" value="TreeGrafter"/>
</dbReference>
<dbReference type="EMBL" id="CP136521">
    <property type="protein sequence ID" value="WOD42131.1"/>
    <property type="molecule type" value="Genomic_DNA"/>
</dbReference>
<dbReference type="Pfam" id="PF05698">
    <property type="entry name" value="Trigger_C"/>
    <property type="match status" value="1"/>
</dbReference>
<dbReference type="GO" id="GO:0043335">
    <property type="term" value="P:protein unfolding"/>
    <property type="evidence" value="ECO:0007669"/>
    <property type="project" value="TreeGrafter"/>
</dbReference>
<dbReference type="InterPro" id="IPR008880">
    <property type="entry name" value="Trigger_fac_C"/>
</dbReference>
<dbReference type="GO" id="GO:0015031">
    <property type="term" value="P:protein transport"/>
    <property type="evidence" value="ECO:0007669"/>
    <property type="project" value="InterPro"/>
</dbReference>
<dbReference type="PANTHER" id="PTHR30560:SF3">
    <property type="entry name" value="TRIGGER FACTOR-LIKE PROTEIN TIG, CHLOROPLASTIC"/>
    <property type="match status" value="1"/>
</dbReference>
<evidence type="ECO:0000259" key="11">
    <source>
        <dbReference type="Pfam" id="PF05698"/>
    </source>
</evidence>
<dbReference type="Pfam" id="PF05697">
    <property type="entry name" value="Trigger_N"/>
    <property type="match status" value="1"/>
</dbReference>
<evidence type="ECO:0000313" key="13">
    <source>
        <dbReference type="Proteomes" id="UP001302486"/>
    </source>
</evidence>
<gene>
    <name evidence="12" type="primary">tig</name>
    <name evidence="12" type="ORF">RNZ46_08985</name>
</gene>
<comment type="catalytic activity">
    <reaction evidence="1">
        <text>[protein]-peptidylproline (omega=180) = [protein]-peptidylproline (omega=0)</text>
        <dbReference type="Rhea" id="RHEA:16237"/>
        <dbReference type="Rhea" id="RHEA-COMP:10747"/>
        <dbReference type="Rhea" id="RHEA-COMP:10748"/>
        <dbReference type="ChEBI" id="CHEBI:83833"/>
        <dbReference type="ChEBI" id="CHEBI:83834"/>
        <dbReference type="EC" id="5.2.1.8"/>
    </reaction>
</comment>
<dbReference type="PIRSF" id="PIRSF003095">
    <property type="entry name" value="Trigger_factor"/>
    <property type="match status" value="1"/>
</dbReference>
<evidence type="ECO:0000256" key="3">
    <source>
        <dbReference type="ARBA" id="ARBA00005464"/>
    </source>
</evidence>
<keyword evidence="8 12" id="KW-0413">Isomerase</keyword>
<dbReference type="PANTHER" id="PTHR30560">
    <property type="entry name" value="TRIGGER FACTOR CHAPERONE AND PEPTIDYL-PROLYL CIS/TRANS ISOMERASE"/>
    <property type="match status" value="1"/>
</dbReference>
<comment type="subcellular location">
    <subcellularLocation>
        <location evidence="2">Cytoplasm</location>
    </subcellularLocation>
</comment>
<evidence type="ECO:0000256" key="8">
    <source>
        <dbReference type="ARBA" id="ARBA00023235"/>
    </source>
</evidence>
<dbReference type="GO" id="GO:0044183">
    <property type="term" value="F:protein folding chaperone"/>
    <property type="evidence" value="ECO:0007669"/>
    <property type="project" value="TreeGrafter"/>
</dbReference>
<dbReference type="Gene3D" id="1.10.3120.10">
    <property type="entry name" value="Trigger factor, C-terminal domain"/>
    <property type="match status" value="1"/>
</dbReference>
<evidence type="ECO:0000313" key="12">
    <source>
        <dbReference type="EMBL" id="WOD42131.1"/>
    </source>
</evidence>
<evidence type="ECO:0000256" key="4">
    <source>
        <dbReference type="ARBA" id="ARBA00013194"/>
    </source>
</evidence>
<dbReference type="Gene3D" id="3.30.70.1050">
    <property type="entry name" value="Trigger factor ribosome-binding domain"/>
    <property type="match status" value="1"/>
</dbReference>
<evidence type="ECO:0000256" key="1">
    <source>
        <dbReference type="ARBA" id="ARBA00000971"/>
    </source>
</evidence>
<evidence type="ECO:0000256" key="5">
    <source>
        <dbReference type="ARBA" id="ARBA00016902"/>
    </source>
</evidence>
<dbReference type="InterPro" id="IPR036611">
    <property type="entry name" value="Trigger_fac_ribosome-bd_sf"/>
</dbReference>
<evidence type="ECO:0000256" key="6">
    <source>
        <dbReference type="ARBA" id="ARBA00023110"/>
    </source>
</evidence>
<sequence length="442" mass="50586">MNITRENVDALNAVVKVDIAKEDYSDKVEKILSDYRKTANIPGFRKGHVPMGMVKKQYGKAVLVDEVNKLLQDALNKYLTEEKLDVLGQPLPKTQDEIDWDAEGFTFEFELGLAPEFEVNLKSKKAITQYNIVADDKMIDEQIERIQKQYGKLVSQDTVEKDSEITGTYTNEEKEIDNTVTLTLDKFKGKATAKQFVGAKVGDVIVLKTKGLYDDEHELMHALKLSHDEVHGLDIEVSFTITEINKRELADLDQDLFDKLFGKGEVTSVTELKAKIKEDAEKQFVQQADQKLLNDVTEYLVENTKFDLPAEFLTKWMQTAGEKEMDEAQAKEEYEKSEKSLRYQLIEGKLIEENNIQVTMDDIKNHAREMIKGQMAQFGQMNPSDKELDDIAARVLGNQDEARRISEQLVSQKLLSLYKEKANLKVKELSYEKFVKEVYGDK</sequence>
<organism evidence="12 13">
    <name type="scientific">Hwangdonia lutea</name>
    <dbReference type="NCBI Taxonomy" id="3075823"/>
    <lineage>
        <taxon>Bacteria</taxon>
        <taxon>Pseudomonadati</taxon>
        <taxon>Bacteroidota</taxon>
        <taxon>Flavobacteriia</taxon>
        <taxon>Flavobacteriales</taxon>
        <taxon>Flavobacteriaceae</taxon>
        <taxon>Hwangdonia</taxon>
    </lineage>
</organism>
<dbReference type="SUPFAM" id="SSF102735">
    <property type="entry name" value="Trigger factor ribosome-binding domain"/>
    <property type="match status" value="1"/>
</dbReference>
<proteinExistence type="inferred from homology"/>
<dbReference type="InterPro" id="IPR027304">
    <property type="entry name" value="Trigger_fact/SurA_dom_sf"/>
</dbReference>
<feature type="domain" description="Trigger factor C-terminal" evidence="11">
    <location>
        <begin position="268"/>
        <end position="396"/>
    </location>
</feature>
<dbReference type="Proteomes" id="UP001302486">
    <property type="component" value="Chromosome"/>
</dbReference>
<dbReference type="GO" id="GO:0003755">
    <property type="term" value="F:peptidyl-prolyl cis-trans isomerase activity"/>
    <property type="evidence" value="ECO:0007669"/>
    <property type="project" value="UniProtKB-KW"/>
</dbReference>
<dbReference type="GO" id="GO:0051083">
    <property type="term" value="P:'de novo' cotranslational protein folding"/>
    <property type="evidence" value="ECO:0007669"/>
    <property type="project" value="TreeGrafter"/>
</dbReference>
<dbReference type="EC" id="5.2.1.8" evidence="4"/>
<protein>
    <recommendedName>
        <fullName evidence="5">Trigger factor</fullName>
        <ecNumber evidence="4">5.2.1.8</ecNumber>
    </recommendedName>
    <alternativeName>
        <fullName evidence="9">PPIase</fullName>
    </alternativeName>
</protein>
<evidence type="ECO:0000256" key="7">
    <source>
        <dbReference type="ARBA" id="ARBA00023186"/>
    </source>
</evidence>
<keyword evidence="7" id="KW-0143">Chaperone</keyword>
<evidence type="ECO:0000259" key="10">
    <source>
        <dbReference type="Pfam" id="PF05697"/>
    </source>
</evidence>
<feature type="domain" description="Trigger factor ribosome-binding bacterial" evidence="10">
    <location>
        <begin position="1"/>
        <end position="146"/>
    </location>
</feature>
<dbReference type="InterPro" id="IPR005215">
    <property type="entry name" value="Trig_fac"/>
</dbReference>
<keyword evidence="13" id="KW-1185">Reference proteome</keyword>
<dbReference type="RefSeq" id="WP_316981876.1">
    <property type="nucleotide sequence ID" value="NZ_CP136521.1"/>
</dbReference>
<keyword evidence="6" id="KW-0697">Rotamase</keyword>
<dbReference type="KEGG" id="hws:RNZ46_08985"/>
<dbReference type="NCBIfam" id="TIGR00115">
    <property type="entry name" value="tig"/>
    <property type="match status" value="1"/>
</dbReference>
<dbReference type="SUPFAM" id="SSF109998">
    <property type="entry name" value="Triger factor/SurA peptide-binding domain-like"/>
    <property type="match status" value="1"/>
</dbReference>
<evidence type="ECO:0000256" key="2">
    <source>
        <dbReference type="ARBA" id="ARBA00004496"/>
    </source>
</evidence>
<accession>A0AA97EIK9</accession>
<dbReference type="AlphaFoldDB" id="A0AA97EIK9"/>
<dbReference type="GO" id="GO:0005737">
    <property type="term" value="C:cytoplasm"/>
    <property type="evidence" value="ECO:0007669"/>
    <property type="project" value="UniProtKB-SubCell"/>
</dbReference>
<comment type="similarity">
    <text evidence="3">Belongs to the FKBP-type PPIase family. Tig subfamily.</text>
</comment>